<dbReference type="HOGENOM" id="CLU_044346_0_0_11"/>
<sequence length="455" mass="48309">MSAASPDVPAALRHRLVELAARTVGELEPLLVPSSLRRVRAFAPAKRAASGSAPLWAALEADAAFRARVARTWRHAHPDVASLVGGVEDDDERAPDDPRGAEVATGPAAEPAPESGGPALPPSVDAPAPSWDAAAGAWLHAQDWSVWVPRELDAAEPASPDPAVARLRTRAEELTRALEESRAQAAALTDEVATTRRELRRLRSDADRARAQGRQAAQDAQTALEEARAAQAAAADAQRVAAEDLRAARAERDAARAEVRVARRLADARVRLLLDTIVDAASGLRTELALPPAADLPADLVAPEPDAAPVRVGSRGRLVDDPTLLDELLRLPRAHLVVDGYNVTKSAFGGLTLELQRRHLVDGLASLAARTGAEVTCCFDGRPSPMPTASLARGVRVRFSVGEIADDLIRRLVRAEPAGRVVVVVTSDQEVTHDVEADGAYVVPSATLVGWLQRR</sequence>
<evidence type="ECO:0008006" key="5">
    <source>
        <dbReference type="Google" id="ProtNLM"/>
    </source>
</evidence>
<gene>
    <name evidence="3" type="ordered locus">Celgi_1429</name>
</gene>
<keyword evidence="1" id="KW-0175">Coiled coil</keyword>
<accession>F8A3P5</accession>
<name>F8A3P5_CELGA</name>
<evidence type="ECO:0000256" key="1">
    <source>
        <dbReference type="SAM" id="Coils"/>
    </source>
</evidence>
<feature type="region of interest" description="Disordered" evidence="2">
    <location>
        <begin position="82"/>
        <end position="129"/>
    </location>
</feature>
<dbReference type="Proteomes" id="UP000000485">
    <property type="component" value="Chromosome"/>
</dbReference>
<keyword evidence="4" id="KW-1185">Reference proteome</keyword>
<dbReference type="RefSeq" id="WP_013883467.1">
    <property type="nucleotide sequence ID" value="NC_015671.1"/>
</dbReference>
<dbReference type="STRING" id="593907.Celgi_1429"/>
<organism evidence="3 4">
    <name type="scientific">Cellulomonas gilvus (strain ATCC 13127 / NRRL B-14078)</name>
    <name type="common">Cellvibrio gilvus</name>
    <dbReference type="NCBI Taxonomy" id="593907"/>
    <lineage>
        <taxon>Bacteria</taxon>
        <taxon>Bacillati</taxon>
        <taxon>Actinomycetota</taxon>
        <taxon>Actinomycetes</taxon>
        <taxon>Micrococcales</taxon>
        <taxon>Cellulomonadaceae</taxon>
        <taxon>Cellulomonas</taxon>
    </lineage>
</organism>
<dbReference type="AlphaFoldDB" id="F8A3P5"/>
<dbReference type="InterPro" id="IPR010298">
    <property type="entry name" value="YacP-like"/>
</dbReference>
<proteinExistence type="predicted"/>
<dbReference type="EMBL" id="CP002665">
    <property type="protein sequence ID" value="AEI11948.1"/>
    <property type="molecule type" value="Genomic_DNA"/>
</dbReference>
<protein>
    <recommendedName>
        <fullName evidence="5">RNA-binding protein</fullName>
    </recommendedName>
</protein>
<dbReference type="PANTHER" id="PTHR34547:SF1">
    <property type="entry name" value="YACP-LIKE NYN DOMAIN PROTEIN"/>
    <property type="match status" value="1"/>
</dbReference>
<feature type="compositionally biased region" description="Low complexity" evidence="2">
    <location>
        <begin position="101"/>
        <end position="129"/>
    </location>
</feature>
<dbReference type="eggNOG" id="COG3688">
    <property type="taxonomic scope" value="Bacteria"/>
</dbReference>
<evidence type="ECO:0000313" key="4">
    <source>
        <dbReference type="Proteomes" id="UP000000485"/>
    </source>
</evidence>
<dbReference type="KEGG" id="cga:Celgi_1429"/>
<dbReference type="PANTHER" id="PTHR34547">
    <property type="entry name" value="YACP-LIKE NYN DOMAIN PROTEIN"/>
    <property type="match status" value="1"/>
</dbReference>
<dbReference type="OrthoDB" id="5145920at2"/>
<evidence type="ECO:0000313" key="3">
    <source>
        <dbReference type="EMBL" id="AEI11948.1"/>
    </source>
</evidence>
<reference evidence="4" key="1">
    <citation type="submission" date="2011-04" db="EMBL/GenBank/DDBJ databases">
        <title>Complete sequence of Cellvibrio gilvus ATCC 13127.</title>
        <authorList>
            <person name="Lucas S."/>
            <person name="Han J."/>
            <person name="Lapidus A."/>
            <person name="Cheng J.-F."/>
            <person name="Goodwin L."/>
            <person name="Pitluck S."/>
            <person name="Peters L."/>
            <person name="Munk A."/>
            <person name="Detter J.C."/>
            <person name="Han C."/>
            <person name="Tapia R."/>
            <person name="Land M."/>
            <person name="Hauser L."/>
            <person name="Kyrpides N."/>
            <person name="Ivanova N."/>
            <person name="Ovchinnikova G."/>
            <person name="Pagani I."/>
            <person name="Mead D."/>
            <person name="Brumm P."/>
            <person name="Woyke T."/>
        </authorList>
    </citation>
    <scope>NUCLEOTIDE SEQUENCE [LARGE SCALE GENOMIC DNA]</scope>
    <source>
        <strain evidence="4">ATCC 13127 / NRRL B-14078</strain>
    </source>
</reference>
<feature type="coiled-coil region" evidence="1">
    <location>
        <begin position="164"/>
        <end position="265"/>
    </location>
</feature>
<evidence type="ECO:0000256" key="2">
    <source>
        <dbReference type="SAM" id="MobiDB-lite"/>
    </source>
</evidence>
<dbReference type="Pfam" id="PF05991">
    <property type="entry name" value="NYN_YacP"/>
    <property type="match status" value="1"/>
</dbReference>